<comment type="caution">
    <text evidence="1">The sequence shown here is derived from an EMBL/GenBank/DDBJ whole genome shotgun (WGS) entry which is preliminary data.</text>
</comment>
<accession>A0ABT1IXR3</accession>
<dbReference type="EMBL" id="JAMZDX010000002">
    <property type="protein sequence ID" value="MCP2309311.1"/>
    <property type="molecule type" value="Genomic_DNA"/>
</dbReference>
<dbReference type="RefSeq" id="WP_253796323.1">
    <property type="nucleotide sequence ID" value="NZ_BAAAUB010000042.1"/>
</dbReference>
<name>A0ABT1IXR3_9ACTN</name>
<evidence type="ECO:0000313" key="1">
    <source>
        <dbReference type="EMBL" id="MCP2309311.1"/>
    </source>
</evidence>
<evidence type="ECO:0000313" key="2">
    <source>
        <dbReference type="Proteomes" id="UP001206483"/>
    </source>
</evidence>
<sequence>MNEQEPWTIERISQALGAPALTARFLGEINRTPAGWLLEVFDRWQNIAERLQDSAQRGRELLAVGELAGAGADWRDITDKVAAAAARIQARVA</sequence>
<keyword evidence="2" id="KW-1185">Reference proteome</keyword>
<reference evidence="1 2" key="1">
    <citation type="submission" date="2022-06" db="EMBL/GenBank/DDBJ databases">
        <title>Sequencing the genomes of 1000 actinobacteria strains.</title>
        <authorList>
            <person name="Klenk H.-P."/>
        </authorList>
    </citation>
    <scope>NUCLEOTIDE SEQUENCE [LARGE SCALE GENOMIC DNA]</scope>
    <source>
        <strain evidence="1 2">DSM 41656</strain>
    </source>
</reference>
<proteinExistence type="predicted"/>
<protein>
    <submittedName>
        <fullName evidence="1">Uncharacterized protein</fullName>
    </submittedName>
</protein>
<gene>
    <name evidence="1" type="ORF">FHR36_002435</name>
</gene>
<dbReference type="Proteomes" id="UP001206483">
    <property type="component" value="Unassembled WGS sequence"/>
</dbReference>
<organism evidence="1 2">
    <name type="scientific">Kitasatospora paracochleata</name>
    <dbReference type="NCBI Taxonomy" id="58354"/>
    <lineage>
        <taxon>Bacteria</taxon>
        <taxon>Bacillati</taxon>
        <taxon>Actinomycetota</taxon>
        <taxon>Actinomycetes</taxon>
        <taxon>Kitasatosporales</taxon>
        <taxon>Streptomycetaceae</taxon>
        <taxon>Kitasatospora</taxon>
    </lineage>
</organism>